<feature type="compositionally biased region" description="Low complexity" evidence="2">
    <location>
        <begin position="78"/>
        <end position="88"/>
    </location>
</feature>
<dbReference type="InterPro" id="IPR013517">
    <property type="entry name" value="FG-GAP"/>
</dbReference>
<dbReference type="EMBL" id="AM746676">
    <property type="protein sequence ID" value="CAN93637.1"/>
    <property type="molecule type" value="Genomic_DNA"/>
</dbReference>
<dbReference type="Proteomes" id="UP000002139">
    <property type="component" value="Chromosome"/>
</dbReference>
<dbReference type="InterPro" id="IPR028994">
    <property type="entry name" value="Integrin_alpha_N"/>
</dbReference>
<keyword evidence="1 3" id="KW-0732">Signal</keyword>
<evidence type="ECO:0000256" key="2">
    <source>
        <dbReference type="SAM" id="MobiDB-lite"/>
    </source>
</evidence>
<evidence type="ECO:0000313" key="5">
    <source>
        <dbReference type="Proteomes" id="UP000002139"/>
    </source>
</evidence>
<dbReference type="STRING" id="448385.sce3477"/>
<gene>
    <name evidence="4" type="ordered locus">sce3477</name>
</gene>
<dbReference type="BioCyc" id="SCEL448385:SCE_RS17805-MONOMER"/>
<dbReference type="Pfam" id="PF13517">
    <property type="entry name" value="FG-GAP_3"/>
    <property type="match status" value="2"/>
</dbReference>
<feature type="chain" id="PRO_5002738168" description="Secreted protein" evidence="3">
    <location>
        <begin position="28"/>
        <end position="486"/>
    </location>
</feature>
<organism evidence="4 5">
    <name type="scientific">Sorangium cellulosum (strain So ce56)</name>
    <name type="common">Polyangium cellulosum (strain So ce56)</name>
    <dbReference type="NCBI Taxonomy" id="448385"/>
    <lineage>
        <taxon>Bacteria</taxon>
        <taxon>Pseudomonadati</taxon>
        <taxon>Myxococcota</taxon>
        <taxon>Polyangia</taxon>
        <taxon>Polyangiales</taxon>
        <taxon>Polyangiaceae</taxon>
        <taxon>Sorangium</taxon>
    </lineage>
</organism>
<feature type="region of interest" description="Disordered" evidence="2">
    <location>
        <begin position="29"/>
        <end position="112"/>
    </location>
</feature>
<dbReference type="KEGG" id="scl:sce3477"/>
<feature type="compositionally biased region" description="Gly residues" evidence="2">
    <location>
        <begin position="89"/>
        <end position="102"/>
    </location>
</feature>
<dbReference type="SUPFAM" id="SSF69318">
    <property type="entry name" value="Integrin alpha N-terminal domain"/>
    <property type="match status" value="1"/>
</dbReference>
<name>A9GRK7_SORC5</name>
<dbReference type="Gene3D" id="2.130.10.130">
    <property type="entry name" value="Integrin alpha, N-terminal"/>
    <property type="match status" value="1"/>
</dbReference>
<protein>
    <recommendedName>
        <fullName evidence="6">Secreted protein</fullName>
    </recommendedName>
</protein>
<dbReference type="PROSITE" id="PS51257">
    <property type="entry name" value="PROKAR_LIPOPROTEIN"/>
    <property type="match status" value="1"/>
</dbReference>
<evidence type="ECO:0000256" key="3">
    <source>
        <dbReference type="SAM" id="SignalP"/>
    </source>
</evidence>
<dbReference type="AlphaFoldDB" id="A9GRK7"/>
<proteinExistence type="predicted"/>
<dbReference type="PANTHER" id="PTHR44103:SF1">
    <property type="entry name" value="PROPROTEIN CONVERTASE P"/>
    <property type="match status" value="1"/>
</dbReference>
<dbReference type="eggNOG" id="COG2706">
    <property type="taxonomic scope" value="Bacteria"/>
</dbReference>
<sequence length="486" mass="50338">MGCARHSSGRMVVACCLLIGFSSGCESSVVFPEPSPQHAPVDPPRDEEAADVGSPDRPVARSGTAEHVVDVPAGGGADVPNSGGADVPAGGGADVPNGGGVGDRCAGPFPGEEPRDGSGYYLKPGLLYPAESSGVYMGQLSLGDIDGDRRFDFLSTDRKALYLQTHPRVRDLNGEVIYTPSTPANAVEDTLLLDADHDGALDVVVAQQEGLAFLRNQGGGAFEPPRMIAGPTTFSPTAVDHDGDGVLDIVGLGYHSKILVYRGDGGGGFELAHELPAGVFMSGIVTGDVTGDGHPDAVIAMSGVGAGIAVFPHDVESGFDTTGQQVFFETTPPSSGVSFVSVAVGDVNNDGRQDVAAVTHEYSDGPMRVWILLQDELGHLTAPQPLLTIDDHQYFVSGGLQIADLNLDGRSDLVAVSRNTAEMWSFLQTPDGTFEAQAAPFPGTFEDIDGFGVGITDFDCNGCPDVVGVQLGGLVVFRGRGCAMAH</sequence>
<reference evidence="4 5" key="1">
    <citation type="journal article" date="2007" name="Nat. Biotechnol.">
        <title>Complete genome sequence of the myxobacterium Sorangium cellulosum.</title>
        <authorList>
            <person name="Schneiker S."/>
            <person name="Perlova O."/>
            <person name="Kaiser O."/>
            <person name="Gerth K."/>
            <person name="Alici A."/>
            <person name="Altmeyer M.O."/>
            <person name="Bartels D."/>
            <person name="Bekel T."/>
            <person name="Beyer S."/>
            <person name="Bode E."/>
            <person name="Bode H.B."/>
            <person name="Bolten C.J."/>
            <person name="Choudhuri J.V."/>
            <person name="Doss S."/>
            <person name="Elnakady Y.A."/>
            <person name="Frank B."/>
            <person name="Gaigalat L."/>
            <person name="Goesmann A."/>
            <person name="Groeger C."/>
            <person name="Gross F."/>
            <person name="Jelsbak L."/>
            <person name="Jelsbak L."/>
            <person name="Kalinowski J."/>
            <person name="Kegler C."/>
            <person name="Knauber T."/>
            <person name="Konietzny S."/>
            <person name="Kopp M."/>
            <person name="Krause L."/>
            <person name="Krug D."/>
            <person name="Linke B."/>
            <person name="Mahmud T."/>
            <person name="Martinez-Arias R."/>
            <person name="McHardy A.C."/>
            <person name="Merai M."/>
            <person name="Meyer F."/>
            <person name="Mormann S."/>
            <person name="Munoz-Dorado J."/>
            <person name="Perez J."/>
            <person name="Pradella S."/>
            <person name="Rachid S."/>
            <person name="Raddatz G."/>
            <person name="Rosenau F."/>
            <person name="Rueckert C."/>
            <person name="Sasse F."/>
            <person name="Scharfe M."/>
            <person name="Schuster S.C."/>
            <person name="Suen G."/>
            <person name="Treuner-Lange A."/>
            <person name="Velicer G.J."/>
            <person name="Vorholter F.-J."/>
            <person name="Weissman K.J."/>
            <person name="Welch R.D."/>
            <person name="Wenzel S.C."/>
            <person name="Whitworth D.E."/>
            <person name="Wilhelm S."/>
            <person name="Wittmann C."/>
            <person name="Bloecker H."/>
            <person name="Puehler A."/>
            <person name="Mueller R."/>
        </authorList>
    </citation>
    <scope>NUCLEOTIDE SEQUENCE [LARGE SCALE GENOMIC DNA]</scope>
    <source>
        <strain evidence="5">So ce56</strain>
    </source>
</reference>
<accession>A9GRK7</accession>
<feature type="signal peptide" evidence="3">
    <location>
        <begin position="1"/>
        <end position="27"/>
    </location>
</feature>
<evidence type="ECO:0000256" key="1">
    <source>
        <dbReference type="ARBA" id="ARBA00022729"/>
    </source>
</evidence>
<dbReference type="HOGENOM" id="CLU_561280_0_0_7"/>
<keyword evidence="5" id="KW-1185">Reference proteome</keyword>
<evidence type="ECO:0000313" key="4">
    <source>
        <dbReference type="EMBL" id="CAN93637.1"/>
    </source>
</evidence>
<dbReference type="PANTHER" id="PTHR44103">
    <property type="entry name" value="PROPROTEIN CONVERTASE P"/>
    <property type="match status" value="1"/>
</dbReference>
<evidence type="ECO:0008006" key="6">
    <source>
        <dbReference type="Google" id="ProtNLM"/>
    </source>
</evidence>